<dbReference type="SUPFAM" id="SSF143631">
    <property type="entry name" value="ApbE-like"/>
    <property type="match status" value="1"/>
</dbReference>
<dbReference type="InterPro" id="IPR024932">
    <property type="entry name" value="ApbE"/>
</dbReference>
<dbReference type="Pfam" id="PF02424">
    <property type="entry name" value="ApbE"/>
    <property type="match status" value="1"/>
</dbReference>
<evidence type="ECO:0000313" key="2">
    <source>
        <dbReference type="Proteomes" id="UP000305202"/>
    </source>
</evidence>
<sequence length="108" mass="11905">MILSTSWVIRTISRSDLPTSSTTLDLGAIAKGDIVGRVRDYLRRRGITQGLINLGGNVQTFPPATSASRCWIKTLSLPAILPEQAVLFRQQAVPVDRAACRAIMDRRR</sequence>
<dbReference type="GO" id="GO:0016740">
    <property type="term" value="F:transferase activity"/>
    <property type="evidence" value="ECO:0007669"/>
    <property type="project" value="UniProtKB-KW"/>
</dbReference>
<comment type="caution">
    <text evidence="1">The sequence shown here is derived from an EMBL/GenBank/DDBJ whole genome shotgun (WGS) entry which is preliminary data.</text>
</comment>
<dbReference type="InterPro" id="IPR003374">
    <property type="entry name" value="ApbE-like_sf"/>
</dbReference>
<keyword evidence="2" id="KW-1185">Reference proteome</keyword>
<accession>A0ABY2SGE9</accession>
<proteinExistence type="predicted"/>
<dbReference type="Proteomes" id="UP000305202">
    <property type="component" value="Unassembled WGS sequence"/>
</dbReference>
<evidence type="ECO:0000313" key="1">
    <source>
        <dbReference type="EMBL" id="TKI03947.1"/>
    </source>
</evidence>
<dbReference type="Gene3D" id="3.10.520.10">
    <property type="entry name" value="ApbE-like domains"/>
    <property type="match status" value="1"/>
</dbReference>
<dbReference type="EMBL" id="SZPQ01000035">
    <property type="protein sequence ID" value="TKI03947.1"/>
    <property type="molecule type" value="Genomic_DNA"/>
</dbReference>
<reference evidence="1 2" key="1">
    <citation type="submission" date="2019-04" db="EMBL/GenBank/DDBJ databases">
        <authorList>
            <person name="Li M."/>
            <person name="Gao C."/>
        </authorList>
    </citation>
    <scope>NUCLEOTIDE SEQUENCE [LARGE SCALE GENOMIC DNA]</scope>
    <source>
        <strain evidence="1 2">BGMRC 2031</strain>
    </source>
</reference>
<gene>
    <name evidence="1" type="ORF">FCN80_19700</name>
</gene>
<organism evidence="1 2">
    <name type="scientific">Martelella alba</name>
    <dbReference type="NCBI Taxonomy" id="2590451"/>
    <lineage>
        <taxon>Bacteria</taxon>
        <taxon>Pseudomonadati</taxon>
        <taxon>Pseudomonadota</taxon>
        <taxon>Alphaproteobacteria</taxon>
        <taxon>Hyphomicrobiales</taxon>
        <taxon>Aurantimonadaceae</taxon>
        <taxon>Martelella</taxon>
    </lineage>
</organism>
<keyword evidence="1" id="KW-0808">Transferase</keyword>
<name>A0ABY2SGE9_9HYPH</name>
<protein>
    <submittedName>
        <fullName evidence="1">FAD:protein FMN transferase</fullName>
    </submittedName>
</protein>